<protein>
    <submittedName>
        <fullName evidence="3">Uncharacterized protein</fullName>
    </submittedName>
</protein>
<name>A0A182J1M3_ANOAO</name>
<dbReference type="PANTHER" id="PTHR24369:SF157">
    <property type="entry name" value="LRRCT DOMAIN-CONTAINING PROTEIN"/>
    <property type="match status" value="1"/>
</dbReference>
<dbReference type="SMART" id="SM00082">
    <property type="entry name" value="LRRCT"/>
    <property type="match status" value="1"/>
</dbReference>
<keyword evidence="2" id="KW-1133">Transmembrane helix</keyword>
<dbReference type="InterPro" id="IPR000483">
    <property type="entry name" value="Cys-rich_flank_reg_C"/>
</dbReference>
<dbReference type="GO" id="GO:0005886">
    <property type="term" value="C:plasma membrane"/>
    <property type="evidence" value="ECO:0007669"/>
    <property type="project" value="TreeGrafter"/>
</dbReference>
<proteinExistence type="predicted"/>
<dbReference type="InterPro" id="IPR032675">
    <property type="entry name" value="LRR_dom_sf"/>
</dbReference>
<dbReference type="AlphaFoldDB" id="A0A182J1M3"/>
<feature type="region of interest" description="Disordered" evidence="1">
    <location>
        <begin position="847"/>
        <end position="921"/>
    </location>
</feature>
<accession>A0A182J1M3</accession>
<feature type="compositionally biased region" description="Low complexity" evidence="1">
    <location>
        <begin position="493"/>
        <end position="579"/>
    </location>
</feature>
<dbReference type="STRING" id="41427.A0A182J1M3"/>
<feature type="compositionally biased region" description="Low complexity" evidence="1">
    <location>
        <begin position="395"/>
        <end position="452"/>
    </location>
</feature>
<evidence type="ECO:0000313" key="3">
    <source>
        <dbReference type="EnsemblMetazoa" id="AATE009634-PA.1"/>
    </source>
</evidence>
<dbReference type="SMART" id="SM00369">
    <property type="entry name" value="LRR_TYP"/>
    <property type="match status" value="4"/>
</dbReference>
<dbReference type="InterPro" id="IPR001611">
    <property type="entry name" value="Leu-rich_rpt"/>
</dbReference>
<sequence>MFGMKGRLTITNSNRSAVEQQRSPGKSCYPPFDWSRNRNGCLAVLFCVTCFSVMMCLVLADIFKNIDNDGATVPSSTQRPGQVYPLLGAKLYDDVTKCRLTFECVIECTDINVINISTEVYELAKTNSCRSFNLNVISFRTEDNVLKPNWLQLDLELDVMLLQLANSDVVAIEPETFDVGWFFGTTVLTLQSLQIEYLPTTVFLGLQSLKELNLRNLPLRKIDPYVLSPMKYSLMRLTVESSLDGIGPKNLTGSVTLDRLEVLSLEYNYFKDVLEQSTFAKLPSMTSLYLRSSHITSLNGAVFQNICNTVKQIYLNGNELSVIEEGTFDCLQATDAKVYLKDNPWVCGCSLAYLQQLMVTTTLVLDQPVCESPVEYNGLSIRDVLLCATTTPSVVPSATTPYESSSVPTETTVSSTESSIESSVEPSETTTTTSPSFTSISAEFTSESTTAEETTRLEPSTTNAEPTSYPETTTEELTSEDARTTTDCTPEVTTSSSTFFLTDTTPGTTSPTTPTEISSPETTPISEETTTDATPTDLTSSDTTTTESSTSEETSSSSPTTEEQATPTSTESTSTESTTVHLPSIIPNIVEVQCESTANPLITEITAEKTGSSRSVRSTAAGTIALTVASRSKLFTISEAQEGAVEIFFDKTTYGAMLWFHDTSTLATVFSTNVESSAHCQTLGSQKMRVSNLVPDKNYIFCAFSLHETMVSPFNCLPYRLLPVYGQRAWLVEDQKIMMISIIISSILVALLTGVLVTYCFFKSLALYQSNHSKTSVLPLENNTIKNTYMSPMPPRKPVTPERPNIKRSVSDTSIESGRSYVSAVVPATQFQYISWKMENRARPSLEFYPNEPPPPPLPPHPSKRLKKQKSEIKINFHQQQEIYDEPGATTSYNGRTAGNSTLHQSLRSNRHRMSGGGVLH</sequence>
<organism evidence="3">
    <name type="scientific">Anopheles atroparvus</name>
    <name type="common">European mosquito</name>
    <dbReference type="NCBI Taxonomy" id="41427"/>
    <lineage>
        <taxon>Eukaryota</taxon>
        <taxon>Metazoa</taxon>
        <taxon>Ecdysozoa</taxon>
        <taxon>Arthropoda</taxon>
        <taxon>Hexapoda</taxon>
        <taxon>Insecta</taxon>
        <taxon>Pterygota</taxon>
        <taxon>Neoptera</taxon>
        <taxon>Endopterygota</taxon>
        <taxon>Diptera</taxon>
        <taxon>Nematocera</taxon>
        <taxon>Culicoidea</taxon>
        <taxon>Culicidae</taxon>
        <taxon>Anophelinae</taxon>
        <taxon>Anopheles</taxon>
    </lineage>
</organism>
<dbReference type="InterPro" id="IPR003591">
    <property type="entry name" value="Leu-rich_rpt_typical-subtyp"/>
</dbReference>
<dbReference type="PANTHER" id="PTHR24369">
    <property type="entry name" value="ANTIGEN BSP, PUTATIVE-RELATED"/>
    <property type="match status" value="1"/>
</dbReference>
<feature type="transmembrane region" description="Helical" evidence="2">
    <location>
        <begin position="41"/>
        <end position="60"/>
    </location>
</feature>
<dbReference type="VEuPathDB" id="VectorBase:AATE009634"/>
<dbReference type="Gene3D" id="3.80.10.10">
    <property type="entry name" value="Ribonuclease Inhibitor"/>
    <property type="match status" value="1"/>
</dbReference>
<dbReference type="EnsemblMetazoa" id="AATE009634-RA">
    <property type="protein sequence ID" value="AATE009634-PA.1"/>
    <property type="gene ID" value="AATE009634"/>
</dbReference>
<evidence type="ECO:0000256" key="2">
    <source>
        <dbReference type="SAM" id="Phobius"/>
    </source>
</evidence>
<keyword evidence="2" id="KW-0812">Transmembrane</keyword>
<feature type="transmembrane region" description="Helical" evidence="2">
    <location>
        <begin position="737"/>
        <end position="762"/>
    </location>
</feature>
<feature type="region of interest" description="Disordered" evidence="1">
    <location>
        <begin position="395"/>
        <end position="582"/>
    </location>
</feature>
<dbReference type="Pfam" id="PF13855">
    <property type="entry name" value="LRR_8"/>
    <property type="match status" value="1"/>
</dbReference>
<dbReference type="InterPro" id="IPR050541">
    <property type="entry name" value="LRR_TM_domain-containing"/>
</dbReference>
<feature type="compositionally biased region" description="Pro residues" evidence="1">
    <location>
        <begin position="851"/>
        <end position="861"/>
    </location>
</feature>
<dbReference type="SUPFAM" id="SSF52058">
    <property type="entry name" value="L domain-like"/>
    <property type="match status" value="1"/>
</dbReference>
<keyword evidence="2" id="KW-0472">Membrane</keyword>
<evidence type="ECO:0000256" key="1">
    <source>
        <dbReference type="SAM" id="MobiDB-lite"/>
    </source>
</evidence>
<feature type="compositionally biased region" description="Polar residues" evidence="1">
    <location>
        <begin position="889"/>
        <end position="908"/>
    </location>
</feature>
<reference evidence="3" key="1">
    <citation type="submission" date="2022-08" db="UniProtKB">
        <authorList>
            <consortium name="EnsemblMetazoa"/>
        </authorList>
    </citation>
    <scope>IDENTIFICATION</scope>
    <source>
        <strain evidence="3">EBRO</strain>
    </source>
</reference>